<dbReference type="EMBL" id="FZMO01000143">
    <property type="protein sequence ID" value="SNQ48188.1"/>
    <property type="molecule type" value="Genomic_DNA"/>
</dbReference>
<dbReference type="SUPFAM" id="SSF53822">
    <property type="entry name" value="Periplasmic binding protein-like I"/>
    <property type="match status" value="1"/>
</dbReference>
<reference evidence="2 3" key="1">
    <citation type="submission" date="2017-06" db="EMBL/GenBank/DDBJ databases">
        <authorList>
            <person name="Kim H.J."/>
            <person name="Triplett B.A."/>
        </authorList>
    </citation>
    <scope>NUCLEOTIDE SEQUENCE [LARGE SCALE GENOMIC DNA]</scope>
    <source>
        <strain evidence="2">FRACA_ARgP5</strain>
    </source>
</reference>
<dbReference type="Gene3D" id="3.40.50.2300">
    <property type="match status" value="3"/>
</dbReference>
<dbReference type="PANTHER" id="PTHR47151">
    <property type="entry name" value="LEU/ILE/VAL-BINDING ABC TRANSPORTER SUBUNIT"/>
    <property type="match status" value="1"/>
</dbReference>
<proteinExistence type="predicted"/>
<dbReference type="InterPro" id="IPR028082">
    <property type="entry name" value="Peripla_BP_I"/>
</dbReference>
<protein>
    <submittedName>
        <fullName evidence="2">Branched-chain amino acid ABC transporter, perisplasmic amino acid-binding protein</fullName>
    </submittedName>
</protein>
<keyword evidence="3" id="KW-1185">Reference proteome</keyword>
<evidence type="ECO:0000313" key="3">
    <source>
        <dbReference type="Proteomes" id="UP000234331"/>
    </source>
</evidence>
<name>A0A2I2KR91_9ACTN</name>
<feature type="region of interest" description="Disordered" evidence="1">
    <location>
        <begin position="214"/>
        <end position="235"/>
    </location>
</feature>
<dbReference type="AlphaFoldDB" id="A0A2I2KR91"/>
<evidence type="ECO:0000313" key="2">
    <source>
        <dbReference type="EMBL" id="SNQ48188.1"/>
    </source>
</evidence>
<sequence>MHTLNRHRITVVDGEPRYGTTLGDRFAVHAAALGASVTSLYPEHGDGGDSGDLDEIVAALDGEAPDLVYVSTGASFAGKLRSRLADSGASIQILGSDALLEPRYTDETRTAADGDLITSLLTPATRLPAAGAFVAAYSARYGGPADDEGATAPATRSPDMTPSADAFHSHAPDASRGPDAARASGPSRAIGAAMPAHGAGLVRSGMPAARAAVAAPPDRDDVDGPGGARTRQAAHEAAEELAQRQAEAIPAVAAYAYDATRAIIRAAATVLPGRMAVDAAARHDIAAAIGRGTFAGVTGSVAFDRWGDTRRPSVELYTILGGRLVALATRTG</sequence>
<organism evidence="2 3">
    <name type="scientific">Frankia canadensis</name>
    <dbReference type="NCBI Taxonomy" id="1836972"/>
    <lineage>
        <taxon>Bacteria</taxon>
        <taxon>Bacillati</taxon>
        <taxon>Actinomycetota</taxon>
        <taxon>Actinomycetes</taxon>
        <taxon>Frankiales</taxon>
        <taxon>Frankiaceae</taxon>
        <taxon>Frankia</taxon>
    </lineage>
</organism>
<gene>
    <name evidence="2" type="ORF">FRACA_2270006</name>
</gene>
<dbReference type="Proteomes" id="UP000234331">
    <property type="component" value="Unassembled WGS sequence"/>
</dbReference>
<feature type="region of interest" description="Disordered" evidence="1">
    <location>
        <begin position="144"/>
        <end position="192"/>
    </location>
</feature>
<evidence type="ECO:0000256" key="1">
    <source>
        <dbReference type="SAM" id="MobiDB-lite"/>
    </source>
</evidence>
<accession>A0A2I2KR91</accession>
<dbReference type="PANTHER" id="PTHR47151:SF2">
    <property type="entry name" value="AMINO ACID BINDING PROTEIN"/>
    <property type="match status" value="1"/>
</dbReference>